<gene>
    <name evidence="2" type="ORF">BDFB_001473</name>
</gene>
<name>A0A482V8A1_ASBVE</name>
<keyword evidence="3" id="KW-1185">Reference proteome</keyword>
<feature type="non-terminal residue" evidence="2">
    <location>
        <position position="90"/>
    </location>
</feature>
<dbReference type="AlphaFoldDB" id="A0A482V8A1"/>
<sequence>MKKSTGRPKKRTPEVVDKGQGLGGNCFKSDSEVITAKSFILWYQPYNLERRPRDVSLQGSDEVWFHLEDYVNSQNTRTWSTQNHPLKIYL</sequence>
<organism evidence="2 3">
    <name type="scientific">Asbolus verrucosus</name>
    <name type="common">Desert ironclad beetle</name>
    <dbReference type="NCBI Taxonomy" id="1661398"/>
    <lineage>
        <taxon>Eukaryota</taxon>
        <taxon>Metazoa</taxon>
        <taxon>Ecdysozoa</taxon>
        <taxon>Arthropoda</taxon>
        <taxon>Hexapoda</taxon>
        <taxon>Insecta</taxon>
        <taxon>Pterygota</taxon>
        <taxon>Neoptera</taxon>
        <taxon>Endopterygota</taxon>
        <taxon>Coleoptera</taxon>
        <taxon>Polyphaga</taxon>
        <taxon>Cucujiformia</taxon>
        <taxon>Tenebrionidae</taxon>
        <taxon>Pimeliinae</taxon>
        <taxon>Asbolus</taxon>
    </lineage>
</organism>
<evidence type="ECO:0000256" key="1">
    <source>
        <dbReference type="SAM" id="MobiDB-lite"/>
    </source>
</evidence>
<dbReference type="OrthoDB" id="8195099at2759"/>
<protein>
    <submittedName>
        <fullName evidence="2">Uncharacterized protein</fullName>
    </submittedName>
</protein>
<dbReference type="Proteomes" id="UP000292052">
    <property type="component" value="Unassembled WGS sequence"/>
</dbReference>
<feature type="compositionally biased region" description="Basic residues" evidence="1">
    <location>
        <begin position="1"/>
        <end position="10"/>
    </location>
</feature>
<accession>A0A482V8A1</accession>
<feature type="region of interest" description="Disordered" evidence="1">
    <location>
        <begin position="1"/>
        <end position="21"/>
    </location>
</feature>
<evidence type="ECO:0000313" key="3">
    <source>
        <dbReference type="Proteomes" id="UP000292052"/>
    </source>
</evidence>
<proteinExistence type="predicted"/>
<reference evidence="2 3" key="1">
    <citation type="submission" date="2017-03" db="EMBL/GenBank/DDBJ databases">
        <title>Genome of the blue death feigning beetle - Asbolus verrucosus.</title>
        <authorList>
            <person name="Rider S.D."/>
        </authorList>
    </citation>
    <scope>NUCLEOTIDE SEQUENCE [LARGE SCALE GENOMIC DNA]</scope>
    <source>
        <strain evidence="2">Butters</strain>
        <tissue evidence="2">Head and leg muscle</tissue>
    </source>
</reference>
<comment type="caution">
    <text evidence="2">The sequence shown here is derived from an EMBL/GenBank/DDBJ whole genome shotgun (WGS) entry which is preliminary data.</text>
</comment>
<evidence type="ECO:0000313" key="2">
    <source>
        <dbReference type="EMBL" id="RZB39437.1"/>
    </source>
</evidence>
<dbReference type="EMBL" id="QDEB01128127">
    <property type="protein sequence ID" value="RZB39437.1"/>
    <property type="molecule type" value="Genomic_DNA"/>
</dbReference>